<evidence type="ECO:0000313" key="4">
    <source>
        <dbReference type="Proteomes" id="UP001335325"/>
    </source>
</evidence>
<dbReference type="GeneID" id="91542321"/>
<gene>
    <name evidence="3" type="ORF">OIE73_07085</name>
</gene>
<evidence type="ECO:0000313" key="3">
    <source>
        <dbReference type="EMBL" id="WSD05548.1"/>
    </source>
</evidence>
<feature type="region of interest" description="Disordered" evidence="1">
    <location>
        <begin position="47"/>
        <end position="82"/>
    </location>
</feature>
<evidence type="ECO:0000256" key="1">
    <source>
        <dbReference type="SAM" id="MobiDB-lite"/>
    </source>
</evidence>
<feature type="domain" description="HTH cro/C1-type" evidence="2">
    <location>
        <begin position="15"/>
        <end position="52"/>
    </location>
</feature>
<reference evidence="3 4" key="1">
    <citation type="submission" date="2022-10" db="EMBL/GenBank/DDBJ databases">
        <title>The complete genomes of actinobacterial strains from the NBC collection.</title>
        <authorList>
            <person name="Joergensen T.S."/>
            <person name="Alvarez Arevalo M."/>
            <person name="Sterndorff E.B."/>
            <person name="Faurdal D."/>
            <person name="Vuksanovic O."/>
            <person name="Mourched A.-S."/>
            <person name="Charusanti P."/>
            <person name="Shaw S."/>
            <person name="Blin K."/>
            <person name="Weber T."/>
        </authorList>
    </citation>
    <scope>NUCLEOTIDE SEQUENCE [LARGE SCALE GENOMIC DNA]</scope>
    <source>
        <strain evidence="3 4">NBC 01753</strain>
    </source>
</reference>
<dbReference type="InterPro" id="IPR001387">
    <property type="entry name" value="Cro/C1-type_HTH"/>
</dbReference>
<keyword evidence="4" id="KW-1185">Reference proteome</keyword>
<proteinExistence type="predicted"/>
<name>A0ABZ1GHD2_9ACTN</name>
<dbReference type="PROSITE" id="PS50943">
    <property type="entry name" value="HTH_CROC1"/>
    <property type="match status" value="1"/>
</dbReference>
<dbReference type="InterPro" id="IPR010982">
    <property type="entry name" value="Lambda_DNA-bd_dom_sf"/>
</dbReference>
<dbReference type="Proteomes" id="UP001335325">
    <property type="component" value="Chromosome"/>
</dbReference>
<accession>A0ABZ1GHD2</accession>
<dbReference type="Gene3D" id="1.10.260.40">
    <property type="entry name" value="lambda repressor-like DNA-binding domains"/>
    <property type="match status" value="1"/>
</dbReference>
<evidence type="ECO:0000259" key="2">
    <source>
        <dbReference type="PROSITE" id="PS50943"/>
    </source>
</evidence>
<organism evidence="3 4">
    <name type="scientific">Streptomyces hirsutus</name>
    <dbReference type="NCBI Taxonomy" id="35620"/>
    <lineage>
        <taxon>Bacteria</taxon>
        <taxon>Bacillati</taxon>
        <taxon>Actinomycetota</taxon>
        <taxon>Actinomycetes</taxon>
        <taxon>Kitasatosporales</taxon>
        <taxon>Streptomycetaceae</taxon>
        <taxon>Streptomyces</taxon>
    </lineage>
</organism>
<dbReference type="SUPFAM" id="SSF47413">
    <property type="entry name" value="lambda repressor-like DNA-binding domains"/>
    <property type="match status" value="1"/>
</dbReference>
<dbReference type="CDD" id="cd00093">
    <property type="entry name" value="HTH_XRE"/>
    <property type="match status" value="1"/>
</dbReference>
<sequence length="82" mass="9026">MESAVPARTFNPDALRRIRHAHGLSQRKLADRAGLTHRAVSFFETGRCGPSVHPARPRNAPVSSAHPVRRADRDAQPGRLGR</sequence>
<dbReference type="EMBL" id="CP109134">
    <property type="protein sequence ID" value="WSD05548.1"/>
    <property type="molecule type" value="Genomic_DNA"/>
</dbReference>
<dbReference type="RefSeq" id="WP_326751774.1">
    <property type="nucleotide sequence ID" value="NZ_CP109134.1"/>
</dbReference>
<protein>
    <submittedName>
        <fullName evidence="3">Helix-turn-helix domain-containing protein</fullName>
    </submittedName>
</protein>
<dbReference type="Pfam" id="PF13560">
    <property type="entry name" value="HTH_31"/>
    <property type="match status" value="1"/>
</dbReference>